<dbReference type="AlphaFoldDB" id="A0A193QM78"/>
<dbReference type="RefSeq" id="WP_148203581.1">
    <property type="nucleotide sequence ID" value="NC_007712.1"/>
</dbReference>
<feature type="region of interest" description="Disordered" evidence="1">
    <location>
        <begin position="62"/>
        <end position="84"/>
    </location>
</feature>
<dbReference type="Proteomes" id="UP000245838">
    <property type="component" value="Chromosome sggmmb4_Chromosome"/>
</dbReference>
<gene>
    <name evidence="2" type="ORF">SGGMMB4_04826</name>
</gene>
<reference evidence="2 3" key="1">
    <citation type="submission" date="2015-05" db="EMBL/GenBank/DDBJ databases">
        <authorList>
            <person name="Goodhead I."/>
        </authorList>
    </citation>
    <scope>NUCLEOTIDE SEQUENCE [LARGE SCALE GENOMIC DNA]</scope>
    <source>
        <strain evidence="3">morsitans</strain>
    </source>
</reference>
<name>A0A193QM78_SODGM</name>
<evidence type="ECO:0000256" key="1">
    <source>
        <dbReference type="SAM" id="MobiDB-lite"/>
    </source>
</evidence>
<proteinExistence type="predicted"/>
<evidence type="ECO:0000313" key="2">
    <source>
        <dbReference type="EMBL" id="CRL46319.1"/>
    </source>
</evidence>
<protein>
    <submittedName>
        <fullName evidence="2">Uncharacterized protein</fullName>
    </submittedName>
</protein>
<organism evidence="2 3">
    <name type="scientific">Sodalis glossinidius (strain morsitans)</name>
    <dbReference type="NCBI Taxonomy" id="343509"/>
    <lineage>
        <taxon>Bacteria</taxon>
        <taxon>Pseudomonadati</taxon>
        <taxon>Pseudomonadota</taxon>
        <taxon>Gammaproteobacteria</taxon>
        <taxon>Enterobacterales</taxon>
        <taxon>Bruguierivoracaceae</taxon>
        <taxon>Sodalis</taxon>
    </lineage>
</organism>
<dbReference type="EMBL" id="LN854557">
    <property type="protein sequence ID" value="CRL46319.1"/>
    <property type="molecule type" value="Genomic_DNA"/>
</dbReference>
<evidence type="ECO:0000313" key="3">
    <source>
        <dbReference type="Proteomes" id="UP000245838"/>
    </source>
</evidence>
<sequence>MLNYSKGPKNAQMTCALRRDMVTGVASKAGLPGAAVGAGIAAVQNVSLCLLDHDPVNVPIPQVPMSHSYTEQSEDDKIKAKRHQ</sequence>
<accession>A0A193QM78</accession>